<evidence type="ECO:0000313" key="5">
    <source>
        <dbReference type="Proteomes" id="UP000623608"/>
    </source>
</evidence>
<keyword evidence="5" id="KW-1185">Reference proteome</keyword>
<dbReference type="SUPFAM" id="SSF55729">
    <property type="entry name" value="Acyl-CoA N-acyltransferases (Nat)"/>
    <property type="match status" value="1"/>
</dbReference>
<reference evidence="4" key="1">
    <citation type="submission" date="2021-01" db="EMBL/GenBank/DDBJ databases">
        <title>Whole genome shotgun sequence of Actinoplanes tereljensis NBRC 105297.</title>
        <authorList>
            <person name="Komaki H."/>
            <person name="Tamura T."/>
        </authorList>
    </citation>
    <scope>NUCLEOTIDE SEQUENCE</scope>
    <source>
        <strain evidence="4">NBRC 105297</strain>
    </source>
</reference>
<keyword evidence="1" id="KW-0808">Transferase</keyword>
<dbReference type="Gene3D" id="3.40.630.30">
    <property type="match status" value="1"/>
</dbReference>
<protein>
    <submittedName>
        <fullName evidence="4">N-acetyltransferase</fullName>
    </submittedName>
</protein>
<proteinExistence type="predicted"/>
<dbReference type="Proteomes" id="UP000623608">
    <property type="component" value="Unassembled WGS sequence"/>
</dbReference>
<sequence length="148" mass="16211">MTLRTAEPADLAAVLDLAVDFYAEDGFATPRARLEEHLRHLLVSDAARVAVIALDEQIAAFAISTSSYGLENGLIAELEDLYVAPAFRRRGLAAELIEDSARWAAGIGAAQLEIVVAPNGMDVSHLYRYYRARGFADEGRRLLARPLR</sequence>
<accession>A0A919NQI8</accession>
<dbReference type="PROSITE" id="PS51186">
    <property type="entry name" value="GNAT"/>
    <property type="match status" value="1"/>
</dbReference>
<evidence type="ECO:0000256" key="1">
    <source>
        <dbReference type="ARBA" id="ARBA00022679"/>
    </source>
</evidence>
<comment type="caution">
    <text evidence="4">The sequence shown here is derived from an EMBL/GenBank/DDBJ whole genome shotgun (WGS) entry which is preliminary data.</text>
</comment>
<evidence type="ECO:0000259" key="3">
    <source>
        <dbReference type="PROSITE" id="PS51186"/>
    </source>
</evidence>
<dbReference type="InterPro" id="IPR050832">
    <property type="entry name" value="Bact_Acetyltransf"/>
</dbReference>
<gene>
    <name evidence="4" type="primary">rimI</name>
    <name evidence="4" type="ORF">Ate02nite_49290</name>
</gene>
<dbReference type="InterPro" id="IPR016181">
    <property type="entry name" value="Acyl_CoA_acyltransferase"/>
</dbReference>
<dbReference type="CDD" id="cd04301">
    <property type="entry name" value="NAT_SF"/>
    <property type="match status" value="1"/>
</dbReference>
<dbReference type="EMBL" id="BOMY01000033">
    <property type="protein sequence ID" value="GIF22199.1"/>
    <property type="molecule type" value="Genomic_DNA"/>
</dbReference>
<dbReference type="PANTHER" id="PTHR43877:SF2">
    <property type="entry name" value="AMINOALKYLPHOSPHONATE N-ACETYLTRANSFERASE-RELATED"/>
    <property type="match status" value="1"/>
</dbReference>
<feature type="domain" description="N-acetyltransferase" evidence="3">
    <location>
        <begin position="1"/>
        <end position="148"/>
    </location>
</feature>
<dbReference type="AlphaFoldDB" id="A0A919NQI8"/>
<dbReference type="InterPro" id="IPR000182">
    <property type="entry name" value="GNAT_dom"/>
</dbReference>
<dbReference type="GO" id="GO:0016747">
    <property type="term" value="F:acyltransferase activity, transferring groups other than amino-acyl groups"/>
    <property type="evidence" value="ECO:0007669"/>
    <property type="project" value="InterPro"/>
</dbReference>
<organism evidence="4 5">
    <name type="scientific">Paractinoplanes tereljensis</name>
    <dbReference type="NCBI Taxonomy" id="571912"/>
    <lineage>
        <taxon>Bacteria</taxon>
        <taxon>Bacillati</taxon>
        <taxon>Actinomycetota</taxon>
        <taxon>Actinomycetes</taxon>
        <taxon>Micromonosporales</taxon>
        <taxon>Micromonosporaceae</taxon>
        <taxon>Paractinoplanes</taxon>
    </lineage>
</organism>
<keyword evidence="2" id="KW-0012">Acyltransferase</keyword>
<dbReference type="Pfam" id="PF00583">
    <property type="entry name" value="Acetyltransf_1"/>
    <property type="match status" value="1"/>
</dbReference>
<name>A0A919NQI8_9ACTN</name>
<evidence type="ECO:0000313" key="4">
    <source>
        <dbReference type="EMBL" id="GIF22199.1"/>
    </source>
</evidence>
<dbReference type="RefSeq" id="WP_203809442.1">
    <property type="nucleotide sequence ID" value="NZ_BOMY01000033.1"/>
</dbReference>
<dbReference type="PANTHER" id="PTHR43877">
    <property type="entry name" value="AMINOALKYLPHOSPHONATE N-ACETYLTRANSFERASE-RELATED-RELATED"/>
    <property type="match status" value="1"/>
</dbReference>
<evidence type="ECO:0000256" key="2">
    <source>
        <dbReference type="ARBA" id="ARBA00023315"/>
    </source>
</evidence>